<gene>
    <name evidence="2" type="ORF">CITCOLO1_LOCUS21499</name>
</gene>
<feature type="region of interest" description="Disordered" evidence="1">
    <location>
        <begin position="51"/>
        <end position="74"/>
    </location>
</feature>
<feature type="compositionally biased region" description="Basic and acidic residues" evidence="1">
    <location>
        <begin position="59"/>
        <end position="74"/>
    </location>
</feature>
<evidence type="ECO:0000256" key="1">
    <source>
        <dbReference type="SAM" id="MobiDB-lite"/>
    </source>
</evidence>
<name>A0ABP0Z997_9ROSI</name>
<organism evidence="2 3">
    <name type="scientific">Citrullus colocynthis</name>
    <name type="common">colocynth</name>
    <dbReference type="NCBI Taxonomy" id="252529"/>
    <lineage>
        <taxon>Eukaryota</taxon>
        <taxon>Viridiplantae</taxon>
        <taxon>Streptophyta</taxon>
        <taxon>Embryophyta</taxon>
        <taxon>Tracheophyta</taxon>
        <taxon>Spermatophyta</taxon>
        <taxon>Magnoliopsida</taxon>
        <taxon>eudicotyledons</taxon>
        <taxon>Gunneridae</taxon>
        <taxon>Pentapetalae</taxon>
        <taxon>rosids</taxon>
        <taxon>fabids</taxon>
        <taxon>Cucurbitales</taxon>
        <taxon>Cucurbitaceae</taxon>
        <taxon>Benincaseae</taxon>
        <taxon>Citrullus</taxon>
    </lineage>
</organism>
<dbReference type="Proteomes" id="UP001642487">
    <property type="component" value="Chromosome 9"/>
</dbReference>
<sequence length="74" mass="8653">MDDDELPIVHTDLTRTVHQLQPKQLPLTVDYDNNLVRESKGTGVFIPTRLPRSKKKQKNVTDYKIKSENKRLNH</sequence>
<protein>
    <submittedName>
        <fullName evidence="2">Uncharacterized protein</fullName>
    </submittedName>
</protein>
<reference evidence="2 3" key="1">
    <citation type="submission" date="2024-03" db="EMBL/GenBank/DDBJ databases">
        <authorList>
            <person name="Gkanogiannis A."/>
            <person name="Becerra Lopez-Lavalle L."/>
        </authorList>
    </citation>
    <scope>NUCLEOTIDE SEQUENCE [LARGE SCALE GENOMIC DNA]</scope>
</reference>
<accession>A0ABP0Z997</accession>
<evidence type="ECO:0000313" key="2">
    <source>
        <dbReference type="EMBL" id="CAK9329064.1"/>
    </source>
</evidence>
<keyword evidence="3" id="KW-1185">Reference proteome</keyword>
<evidence type="ECO:0000313" key="3">
    <source>
        <dbReference type="Proteomes" id="UP001642487"/>
    </source>
</evidence>
<proteinExistence type="predicted"/>
<dbReference type="EMBL" id="OZ021743">
    <property type="protein sequence ID" value="CAK9329064.1"/>
    <property type="molecule type" value="Genomic_DNA"/>
</dbReference>